<dbReference type="STRING" id="92696.A0A4R0RKX8"/>
<dbReference type="InterPro" id="IPR004918">
    <property type="entry name" value="Cdc37"/>
</dbReference>
<dbReference type="InterPro" id="IPR038189">
    <property type="entry name" value="Cdc37_Hsp90-bd_sf"/>
</dbReference>
<proteinExistence type="inferred from homology"/>
<dbReference type="Pfam" id="PF08564">
    <property type="entry name" value="CDC37_C"/>
    <property type="match status" value="1"/>
</dbReference>
<dbReference type="Proteomes" id="UP000292702">
    <property type="component" value="Unassembled WGS sequence"/>
</dbReference>
<dbReference type="PANTHER" id="PTHR12800:SF4">
    <property type="entry name" value="HSP90 CO-CHAPERONE CDC37"/>
    <property type="match status" value="1"/>
</dbReference>
<feature type="region of interest" description="Disordered" evidence="6">
    <location>
        <begin position="464"/>
        <end position="490"/>
    </location>
</feature>
<comment type="subcellular location">
    <subcellularLocation>
        <location evidence="1">Cytoplasm</location>
    </subcellularLocation>
</comment>
<feature type="domain" description="Cdc37 N-terminal" evidence="9">
    <location>
        <begin position="2"/>
        <end position="183"/>
    </location>
</feature>
<protein>
    <recommendedName>
        <fullName evidence="5">Hsp90 chaperone protein kinase-targeting subunit</fullName>
    </recommendedName>
</protein>
<dbReference type="SMART" id="SM01070">
    <property type="entry name" value="CDC37_M"/>
    <property type="match status" value="1"/>
</dbReference>
<keyword evidence="11" id="KW-1185">Reference proteome</keyword>
<evidence type="ECO:0000256" key="6">
    <source>
        <dbReference type="SAM" id="MobiDB-lite"/>
    </source>
</evidence>
<evidence type="ECO:0000313" key="10">
    <source>
        <dbReference type="EMBL" id="TCD66605.1"/>
    </source>
</evidence>
<dbReference type="PANTHER" id="PTHR12800">
    <property type="entry name" value="CDC37-RELATED"/>
    <property type="match status" value="1"/>
</dbReference>
<dbReference type="EMBL" id="RWJN01000128">
    <property type="protein sequence ID" value="TCD66605.1"/>
    <property type="molecule type" value="Genomic_DNA"/>
</dbReference>
<evidence type="ECO:0000259" key="7">
    <source>
        <dbReference type="SMART" id="SM01069"/>
    </source>
</evidence>
<dbReference type="SMART" id="SM01069">
    <property type="entry name" value="CDC37_C"/>
    <property type="match status" value="1"/>
</dbReference>
<dbReference type="GO" id="GO:0051087">
    <property type="term" value="F:protein-folding chaperone binding"/>
    <property type="evidence" value="ECO:0007669"/>
    <property type="project" value="TreeGrafter"/>
</dbReference>
<dbReference type="GO" id="GO:0051082">
    <property type="term" value="F:unfolded protein binding"/>
    <property type="evidence" value="ECO:0007669"/>
    <property type="project" value="TreeGrafter"/>
</dbReference>
<dbReference type="InterPro" id="IPR013874">
    <property type="entry name" value="Cdc37_Hsp90-bd"/>
</dbReference>
<evidence type="ECO:0000259" key="9">
    <source>
        <dbReference type="SMART" id="SM01071"/>
    </source>
</evidence>
<dbReference type="GO" id="GO:0006457">
    <property type="term" value="P:protein folding"/>
    <property type="evidence" value="ECO:0007669"/>
    <property type="project" value="TreeGrafter"/>
</dbReference>
<feature type="compositionally biased region" description="Basic and acidic residues" evidence="6">
    <location>
        <begin position="465"/>
        <end position="475"/>
    </location>
</feature>
<evidence type="ECO:0000256" key="4">
    <source>
        <dbReference type="ARBA" id="ARBA00023186"/>
    </source>
</evidence>
<feature type="domain" description="Cdc37 Hsp90 binding" evidence="8">
    <location>
        <begin position="185"/>
        <end position="364"/>
    </location>
</feature>
<dbReference type="Pfam" id="PF03234">
    <property type="entry name" value="CDC37_N"/>
    <property type="match status" value="1"/>
</dbReference>
<keyword evidence="3" id="KW-0963">Cytoplasm</keyword>
<feature type="compositionally biased region" description="Acidic residues" evidence="6">
    <location>
        <begin position="476"/>
        <end position="490"/>
    </location>
</feature>
<evidence type="ECO:0000256" key="1">
    <source>
        <dbReference type="ARBA" id="ARBA00004496"/>
    </source>
</evidence>
<evidence type="ECO:0000313" key="11">
    <source>
        <dbReference type="Proteomes" id="UP000292702"/>
    </source>
</evidence>
<dbReference type="GO" id="GO:0031072">
    <property type="term" value="F:heat shock protein binding"/>
    <property type="evidence" value="ECO:0007669"/>
    <property type="project" value="TreeGrafter"/>
</dbReference>
<evidence type="ECO:0000259" key="8">
    <source>
        <dbReference type="SMART" id="SM01070"/>
    </source>
</evidence>
<comment type="caution">
    <text evidence="10">The sequence shown here is derived from an EMBL/GenBank/DDBJ whole genome shotgun (WGS) entry which is preliminary data.</text>
</comment>
<dbReference type="Pfam" id="PF08565">
    <property type="entry name" value="CDC37_M"/>
    <property type="match status" value="1"/>
</dbReference>
<dbReference type="InterPro" id="IPR013855">
    <property type="entry name" value="Cdc37_N_dom"/>
</dbReference>
<dbReference type="InterPro" id="IPR013873">
    <property type="entry name" value="Cdc37_C"/>
</dbReference>
<feature type="domain" description="Cdc37 C-terminal" evidence="7">
    <location>
        <begin position="378"/>
        <end position="490"/>
    </location>
</feature>
<dbReference type="GO" id="GO:0005737">
    <property type="term" value="C:cytoplasm"/>
    <property type="evidence" value="ECO:0007669"/>
    <property type="project" value="UniProtKB-SubCell"/>
</dbReference>
<comment type="similarity">
    <text evidence="2">Belongs to the CDC37 family.</text>
</comment>
<keyword evidence="4" id="KW-0143">Chaperone</keyword>
<dbReference type="SUPFAM" id="SSF101391">
    <property type="entry name" value="Hsp90 co-chaperone CDC37"/>
    <property type="match status" value="1"/>
</dbReference>
<dbReference type="AlphaFoldDB" id="A0A4R0RKX8"/>
<gene>
    <name evidence="10" type="primary">CDC37</name>
    <name evidence="10" type="ORF">EIP91_001114</name>
</gene>
<sequence length="490" mass="54992">MPLNYSKWDNLELSDDSDIEGHPNVDKKSLVRWKQRDIHEKREQRRMRIAQLQADLACNDVLAPRIKQIKQDVEEKGSAHFSQLVEKFKTQPSPDRPPTNAPNQQTYDEMLLSLLLGVWEDAKKEGIDKDSPRLNDTLVKGLQTHITRLAEHQEKMRKDLAVEEEEQKKKITSDDMHDGFDSHYVPPKPAPPPIKGAHIDTPKSKSTKTEYEVLNTKGVTAAEDTFTPSTSGDADEELPELTPRLEEFSKIPVKNYQQSWKFITDHNDVVVPGATDALLVAAFQAQSAGNPKLSKQCVHQSLLLQYCEKLGKDGVRLFFEKILAGDVRAKGIFEKDVEDTYNHLCERVRISKAEEAAAAEGAEQIQLVPENPSTQISFNVPDGPPPEHLVVEGPGFEDVDIEDVRRALQMRWDVFSAFEPSLQDALKSQNLDDVNKVLGKMKVVEAEEIVRLLDMAGILNFSEGGIRDETGKAKADEEEEQGGDTDEAEA</sequence>
<dbReference type="Gene3D" id="1.20.58.610">
    <property type="entry name" value="Cdc37, Hsp90 binding domain"/>
    <property type="match status" value="1"/>
</dbReference>
<dbReference type="SMART" id="SM01071">
    <property type="entry name" value="CDC37_N"/>
    <property type="match status" value="1"/>
</dbReference>
<accession>A0A4R0RKX8</accession>
<dbReference type="OrthoDB" id="440202at2759"/>
<feature type="region of interest" description="Disordered" evidence="6">
    <location>
        <begin position="1"/>
        <end position="24"/>
    </location>
</feature>
<evidence type="ECO:0000256" key="3">
    <source>
        <dbReference type="ARBA" id="ARBA00022490"/>
    </source>
</evidence>
<name>A0A4R0RKX8_9APHY</name>
<reference evidence="10 11" key="1">
    <citation type="submission" date="2018-11" db="EMBL/GenBank/DDBJ databases">
        <title>Genome assembly of Steccherinum ochraceum LE-BIN_3174, the white-rot fungus of the Steccherinaceae family (The Residual Polyporoid clade, Polyporales, Basidiomycota).</title>
        <authorList>
            <person name="Fedorova T.V."/>
            <person name="Glazunova O.A."/>
            <person name="Landesman E.O."/>
            <person name="Moiseenko K.V."/>
            <person name="Psurtseva N.V."/>
            <person name="Savinova O.S."/>
            <person name="Shakhova N.V."/>
            <person name="Tyazhelova T.V."/>
            <person name="Vasina D.V."/>
        </authorList>
    </citation>
    <scope>NUCLEOTIDE SEQUENCE [LARGE SCALE GENOMIC DNA]</scope>
    <source>
        <strain evidence="10 11">LE-BIN_3174</strain>
    </source>
</reference>
<evidence type="ECO:0000256" key="2">
    <source>
        <dbReference type="ARBA" id="ARBA00006222"/>
    </source>
</evidence>
<organism evidence="10 11">
    <name type="scientific">Steccherinum ochraceum</name>
    <dbReference type="NCBI Taxonomy" id="92696"/>
    <lineage>
        <taxon>Eukaryota</taxon>
        <taxon>Fungi</taxon>
        <taxon>Dikarya</taxon>
        <taxon>Basidiomycota</taxon>
        <taxon>Agaricomycotina</taxon>
        <taxon>Agaricomycetes</taxon>
        <taxon>Polyporales</taxon>
        <taxon>Steccherinaceae</taxon>
        <taxon>Steccherinum</taxon>
    </lineage>
</organism>
<evidence type="ECO:0000256" key="5">
    <source>
        <dbReference type="ARBA" id="ARBA00031396"/>
    </source>
</evidence>
<dbReference type="GO" id="GO:0019901">
    <property type="term" value="F:protein kinase binding"/>
    <property type="evidence" value="ECO:0007669"/>
    <property type="project" value="InterPro"/>
</dbReference>
<dbReference type="GO" id="GO:0050821">
    <property type="term" value="P:protein stabilization"/>
    <property type="evidence" value="ECO:0007669"/>
    <property type="project" value="TreeGrafter"/>
</dbReference>